<dbReference type="Pfam" id="PF07690">
    <property type="entry name" value="MFS_1"/>
    <property type="match status" value="1"/>
</dbReference>
<evidence type="ECO:0000256" key="5">
    <source>
        <dbReference type="ARBA" id="ARBA00023136"/>
    </source>
</evidence>
<dbReference type="GO" id="GO:0042908">
    <property type="term" value="P:xenobiotic transport"/>
    <property type="evidence" value="ECO:0007669"/>
    <property type="project" value="UniProtKB-ARBA"/>
</dbReference>
<feature type="transmembrane region" description="Helical" evidence="6">
    <location>
        <begin position="163"/>
        <end position="179"/>
    </location>
</feature>
<dbReference type="KEGG" id="hat:RC74_14640"/>
<feature type="transmembrane region" description="Helical" evidence="6">
    <location>
        <begin position="248"/>
        <end position="268"/>
    </location>
</feature>
<sequence length="405" mass="42850">MSRVERLSLYVALTALTAFAIDGVLPAMLMIVSAFDAETSLSGAQIITAFVLGMAVGELMIGPISDALGRRPAVIAGLVVFIIGTMVAATAENFAAVVLGRFLQGIGVAGPKIGTRAMIRDRYEGAEMAKIMSVIFTLLILVPMIAPALGALIVAAAGWRGVFWSYLTLAVGLGAWLWLRHPETLPVKKRVPLNLHRLWQNIRKILVRNDVIPIVIATGFVFGAQLTYFAVAANLFGEVYDVTALMPVFFALLATGTAFALMLNVWLVGRTGMEAPILAGLLVLGLSGAGLLIAAALYAGHPPLAILLGLTWFGFFALGLLFGNLNAFAMRPLGDLAGLGASIIASGSSLVAFAFASAIGTAFVAPVWALAWAFTLAAPLAMFFILLAIPAGSRKQFFQTIRRWM</sequence>
<evidence type="ECO:0000259" key="7">
    <source>
        <dbReference type="PROSITE" id="PS50850"/>
    </source>
</evidence>
<dbReference type="GO" id="GO:0022857">
    <property type="term" value="F:transmembrane transporter activity"/>
    <property type="evidence" value="ECO:0007669"/>
    <property type="project" value="InterPro"/>
</dbReference>
<dbReference type="PROSITE" id="PS50850">
    <property type="entry name" value="MFS"/>
    <property type="match status" value="1"/>
</dbReference>
<accession>A0A126V2H5</accession>
<dbReference type="GO" id="GO:0005886">
    <property type="term" value="C:plasma membrane"/>
    <property type="evidence" value="ECO:0007669"/>
    <property type="project" value="TreeGrafter"/>
</dbReference>
<dbReference type="InterPro" id="IPR011701">
    <property type="entry name" value="MFS"/>
</dbReference>
<dbReference type="EMBL" id="CP014327">
    <property type="protein sequence ID" value="AML52347.1"/>
    <property type="molecule type" value="Genomic_DNA"/>
</dbReference>
<dbReference type="Gene3D" id="1.20.1720.10">
    <property type="entry name" value="Multidrug resistance protein D"/>
    <property type="match status" value="1"/>
</dbReference>
<keyword evidence="4 6" id="KW-1133">Transmembrane helix</keyword>
<dbReference type="PANTHER" id="PTHR23502">
    <property type="entry name" value="MAJOR FACILITATOR SUPERFAMILY"/>
    <property type="match status" value="1"/>
</dbReference>
<dbReference type="RefSeq" id="WP_062628296.1">
    <property type="nucleotide sequence ID" value="NZ_CP014327.1"/>
</dbReference>
<feature type="transmembrane region" description="Helical" evidence="6">
    <location>
        <begin position="73"/>
        <end position="89"/>
    </location>
</feature>
<feature type="transmembrane region" description="Helical" evidence="6">
    <location>
        <begin position="304"/>
        <end position="325"/>
    </location>
</feature>
<feature type="transmembrane region" description="Helical" evidence="6">
    <location>
        <begin position="369"/>
        <end position="389"/>
    </location>
</feature>
<feature type="transmembrane region" description="Helical" evidence="6">
    <location>
        <begin position="211"/>
        <end position="236"/>
    </location>
</feature>
<dbReference type="AlphaFoldDB" id="A0A126V2H5"/>
<feature type="transmembrane region" description="Helical" evidence="6">
    <location>
        <begin position="7"/>
        <end position="35"/>
    </location>
</feature>
<evidence type="ECO:0000256" key="1">
    <source>
        <dbReference type="ARBA" id="ARBA00004141"/>
    </source>
</evidence>
<feature type="transmembrane region" description="Helical" evidence="6">
    <location>
        <begin position="134"/>
        <end position="157"/>
    </location>
</feature>
<organism evidence="8 9">
    <name type="scientific">Falsihalocynthiibacter arcticus</name>
    <dbReference type="NCBI Taxonomy" id="1579316"/>
    <lineage>
        <taxon>Bacteria</taxon>
        <taxon>Pseudomonadati</taxon>
        <taxon>Pseudomonadota</taxon>
        <taxon>Alphaproteobacteria</taxon>
        <taxon>Rhodobacterales</taxon>
        <taxon>Roseobacteraceae</taxon>
        <taxon>Falsihalocynthiibacter</taxon>
    </lineage>
</organism>
<dbReference type="STRING" id="1579316.RC74_14640"/>
<evidence type="ECO:0000256" key="2">
    <source>
        <dbReference type="ARBA" id="ARBA00022448"/>
    </source>
</evidence>
<evidence type="ECO:0000313" key="9">
    <source>
        <dbReference type="Proteomes" id="UP000070371"/>
    </source>
</evidence>
<feature type="transmembrane region" description="Helical" evidence="6">
    <location>
        <begin position="41"/>
        <end position="61"/>
    </location>
</feature>
<feature type="domain" description="Major facilitator superfamily (MFS) profile" evidence="7">
    <location>
        <begin position="3"/>
        <end position="396"/>
    </location>
</feature>
<reference evidence="8 9" key="1">
    <citation type="submission" date="2016-02" db="EMBL/GenBank/DDBJ databases">
        <title>Complete genome sequence of Halocynthiibacter arcticus PAMC 20958t from arctic marine sediment.</title>
        <authorList>
            <person name="Lee Y.M."/>
            <person name="Baek K."/>
            <person name="Lee H.K."/>
            <person name="Shin S.C."/>
        </authorList>
    </citation>
    <scope>NUCLEOTIDE SEQUENCE [LARGE SCALE GENOMIC DNA]</scope>
    <source>
        <strain evidence="8">PAMC 20958</strain>
    </source>
</reference>
<dbReference type="InterPro" id="IPR020846">
    <property type="entry name" value="MFS_dom"/>
</dbReference>
<gene>
    <name evidence="8" type="ORF">RC74_14640</name>
</gene>
<keyword evidence="2" id="KW-0813">Transport</keyword>
<evidence type="ECO:0000313" key="8">
    <source>
        <dbReference type="EMBL" id="AML52347.1"/>
    </source>
</evidence>
<dbReference type="PROSITE" id="PS00216">
    <property type="entry name" value="SUGAR_TRANSPORT_1"/>
    <property type="match status" value="1"/>
</dbReference>
<feature type="transmembrane region" description="Helical" evidence="6">
    <location>
        <begin position="275"/>
        <end position="298"/>
    </location>
</feature>
<keyword evidence="5 6" id="KW-0472">Membrane</keyword>
<evidence type="ECO:0000256" key="6">
    <source>
        <dbReference type="SAM" id="Phobius"/>
    </source>
</evidence>
<dbReference type="GO" id="GO:0140115">
    <property type="term" value="P:export across plasma membrane"/>
    <property type="evidence" value="ECO:0007669"/>
    <property type="project" value="UniProtKB-ARBA"/>
</dbReference>
<evidence type="ECO:0000256" key="3">
    <source>
        <dbReference type="ARBA" id="ARBA00022692"/>
    </source>
</evidence>
<dbReference type="PANTHER" id="PTHR23502:SF132">
    <property type="entry name" value="POLYAMINE TRANSPORTER 2-RELATED"/>
    <property type="match status" value="1"/>
</dbReference>
<dbReference type="Proteomes" id="UP000070371">
    <property type="component" value="Chromosome"/>
</dbReference>
<keyword evidence="9" id="KW-1185">Reference proteome</keyword>
<feature type="transmembrane region" description="Helical" evidence="6">
    <location>
        <begin position="95"/>
        <end position="113"/>
    </location>
</feature>
<name>A0A126V2H5_9RHOB</name>
<dbReference type="InterPro" id="IPR005829">
    <property type="entry name" value="Sugar_transporter_CS"/>
</dbReference>
<dbReference type="SUPFAM" id="SSF103473">
    <property type="entry name" value="MFS general substrate transporter"/>
    <property type="match status" value="1"/>
</dbReference>
<feature type="transmembrane region" description="Helical" evidence="6">
    <location>
        <begin position="337"/>
        <end position="363"/>
    </location>
</feature>
<comment type="subcellular location">
    <subcellularLocation>
        <location evidence="1">Membrane</location>
        <topology evidence="1">Multi-pass membrane protein</topology>
    </subcellularLocation>
</comment>
<protein>
    <recommendedName>
        <fullName evidence="7">Major facilitator superfamily (MFS) profile domain-containing protein</fullName>
    </recommendedName>
</protein>
<evidence type="ECO:0000256" key="4">
    <source>
        <dbReference type="ARBA" id="ARBA00022989"/>
    </source>
</evidence>
<dbReference type="InterPro" id="IPR036259">
    <property type="entry name" value="MFS_trans_sf"/>
</dbReference>
<proteinExistence type="predicted"/>
<keyword evidence="3 6" id="KW-0812">Transmembrane</keyword>